<name>A0A1M3TCI7_ASPLC</name>
<evidence type="ECO:0000313" key="1">
    <source>
        <dbReference type="EMBL" id="OJZ84373.1"/>
    </source>
</evidence>
<reference evidence="2" key="1">
    <citation type="journal article" date="2017" name="Genome Biol.">
        <title>Comparative genomics reveals high biological diversity and specific adaptations in the industrially and medically important fungal genus Aspergillus.</title>
        <authorList>
            <person name="de Vries R.P."/>
            <person name="Riley R."/>
            <person name="Wiebenga A."/>
            <person name="Aguilar-Osorio G."/>
            <person name="Amillis S."/>
            <person name="Uchima C.A."/>
            <person name="Anderluh G."/>
            <person name="Asadollahi M."/>
            <person name="Askin M."/>
            <person name="Barry K."/>
            <person name="Battaglia E."/>
            <person name="Bayram O."/>
            <person name="Benocci T."/>
            <person name="Braus-Stromeyer S.A."/>
            <person name="Caldana C."/>
            <person name="Canovas D."/>
            <person name="Cerqueira G.C."/>
            <person name="Chen F."/>
            <person name="Chen W."/>
            <person name="Choi C."/>
            <person name="Clum A."/>
            <person name="Dos Santos R.A."/>
            <person name="Damasio A.R."/>
            <person name="Diallinas G."/>
            <person name="Emri T."/>
            <person name="Fekete E."/>
            <person name="Flipphi M."/>
            <person name="Freyberg S."/>
            <person name="Gallo A."/>
            <person name="Gournas C."/>
            <person name="Habgood R."/>
            <person name="Hainaut M."/>
            <person name="Harispe M.L."/>
            <person name="Henrissat B."/>
            <person name="Hilden K.S."/>
            <person name="Hope R."/>
            <person name="Hossain A."/>
            <person name="Karabika E."/>
            <person name="Karaffa L."/>
            <person name="Karanyi Z."/>
            <person name="Krasevec N."/>
            <person name="Kuo A."/>
            <person name="Kusch H."/>
            <person name="LaButti K."/>
            <person name="Lagendijk E.L."/>
            <person name="Lapidus A."/>
            <person name="Levasseur A."/>
            <person name="Lindquist E."/>
            <person name="Lipzen A."/>
            <person name="Logrieco A.F."/>
            <person name="MacCabe A."/>
            <person name="Maekelae M.R."/>
            <person name="Malavazi I."/>
            <person name="Melin P."/>
            <person name="Meyer V."/>
            <person name="Mielnichuk N."/>
            <person name="Miskei M."/>
            <person name="Molnar A.P."/>
            <person name="Mule G."/>
            <person name="Ngan C.Y."/>
            <person name="Orejas M."/>
            <person name="Orosz E."/>
            <person name="Ouedraogo J.P."/>
            <person name="Overkamp K.M."/>
            <person name="Park H.-S."/>
            <person name="Perrone G."/>
            <person name="Piumi F."/>
            <person name="Punt P.J."/>
            <person name="Ram A.F."/>
            <person name="Ramon A."/>
            <person name="Rauscher S."/>
            <person name="Record E."/>
            <person name="Riano-Pachon D.M."/>
            <person name="Robert V."/>
            <person name="Roehrig J."/>
            <person name="Ruller R."/>
            <person name="Salamov A."/>
            <person name="Salih N.S."/>
            <person name="Samson R.A."/>
            <person name="Sandor E."/>
            <person name="Sanguinetti M."/>
            <person name="Schuetze T."/>
            <person name="Sepcic K."/>
            <person name="Shelest E."/>
            <person name="Sherlock G."/>
            <person name="Sophianopoulou V."/>
            <person name="Squina F.M."/>
            <person name="Sun H."/>
            <person name="Susca A."/>
            <person name="Todd R.B."/>
            <person name="Tsang A."/>
            <person name="Unkles S.E."/>
            <person name="van de Wiele N."/>
            <person name="van Rossen-Uffink D."/>
            <person name="Oliveira J.V."/>
            <person name="Vesth T.C."/>
            <person name="Visser J."/>
            <person name="Yu J.-H."/>
            <person name="Zhou M."/>
            <person name="Andersen M.R."/>
            <person name="Archer D.B."/>
            <person name="Baker S.E."/>
            <person name="Benoit I."/>
            <person name="Brakhage A.A."/>
            <person name="Braus G.H."/>
            <person name="Fischer R."/>
            <person name="Frisvad J.C."/>
            <person name="Goldman G.H."/>
            <person name="Houbraken J."/>
            <person name="Oakley B."/>
            <person name="Pocsi I."/>
            <person name="Scazzocchio C."/>
            <person name="Seiboth B."/>
            <person name="vanKuyk P.A."/>
            <person name="Wortman J."/>
            <person name="Dyer P.S."/>
            <person name="Grigoriev I.V."/>
        </authorList>
    </citation>
    <scope>NUCLEOTIDE SEQUENCE [LARGE SCALE GENOMIC DNA]</scope>
    <source>
        <strain evidence="2">CBS 106.47</strain>
    </source>
</reference>
<dbReference type="VEuPathDB" id="FungiDB:ASPFODRAFT_678307"/>
<gene>
    <name evidence="1" type="ORF">ASPFODRAFT_678307</name>
</gene>
<protein>
    <submittedName>
        <fullName evidence="1">Uncharacterized protein</fullName>
    </submittedName>
</protein>
<evidence type="ECO:0000313" key="2">
    <source>
        <dbReference type="Proteomes" id="UP000184063"/>
    </source>
</evidence>
<proteinExistence type="predicted"/>
<sequence>MMLYSCSQHLVIPNILSNFLLLAQVACDYNHNFTIKGLFSLTFSVRHRCTILSSLKFLFAYWYIEVQISVV</sequence>
<dbReference type="EMBL" id="KV878244">
    <property type="protein sequence ID" value="OJZ84373.1"/>
    <property type="molecule type" value="Genomic_DNA"/>
</dbReference>
<organism evidence="1 2">
    <name type="scientific">Aspergillus luchuensis (strain CBS 106.47)</name>
    <dbReference type="NCBI Taxonomy" id="1137211"/>
    <lineage>
        <taxon>Eukaryota</taxon>
        <taxon>Fungi</taxon>
        <taxon>Dikarya</taxon>
        <taxon>Ascomycota</taxon>
        <taxon>Pezizomycotina</taxon>
        <taxon>Eurotiomycetes</taxon>
        <taxon>Eurotiomycetidae</taxon>
        <taxon>Eurotiales</taxon>
        <taxon>Aspergillaceae</taxon>
        <taxon>Aspergillus</taxon>
        <taxon>Aspergillus subgen. Circumdati</taxon>
    </lineage>
</organism>
<accession>A0A1M3TCI7</accession>
<dbReference type="AlphaFoldDB" id="A0A1M3TCI7"/>
<dbReference type="Proteomes" id="UP000184063">
    <property type="component" value="Unassembled WGS sequence"/>
</dbReference>